<evidence type="ECO:0000256" key="2">
    <source>
        <dbReference type="SAM" id="MobiDB-lite"/>
    </source>
</evidence>
<accession>A0A8D2KWA8</accession>
<dbReference type="Ensembl" id="ENSVKKT00000013212.1">
    <property type="protein sequence ID" value="ENSVKKP00000012899.1"/>
    <property type="gene ID" value="ENSVKKG00000008936.1"/>
</dbReference>
<name>A0A8D2KWA8_VARKO</name>
<reference evidence="3" key="1">
    <citation type="submission" date="2025-08" db="UniProtKB">
        <authorList>
            <consortium name="Ensembl"/>
        </authorList>
    </citation>
    <scope>IDENTIFICATION</scope>
</reference>
<keyword evidence="4" id="KW-1185">Reference proteome</keyword>
<sequence length="132" mass="14736">MAPAGDTRTAKVCEELDQLILHFFDTLEMLQAKREALNNLVEQGWFSLSKSRYAMGNKSVSTLQYGHQMTPLVQVQTSSTTAEGTRKNGRPGPNPECSHPTCRGIRAPRPPELVWNSRAPKSPTSPKDFPRR</sequence>
<dbReference type="Gene3D" id="1.10.287.3240">
    <property type="match status" value="1"/>
</dbReference>
<feature type="compositionally biased region" description="Polar residues" evidence="2">
    <location>
        <begin position="73"/>
        <end position="83"/>
    </location>
</feature>
<dbReference type="PANTHER" id="PTHR31996">
    <property type="entry name" value="COILED-COIL DOMAIN-CONTAINING PROTEIN 115"/>
    <property type="match status" value="1"/>
</dbReference>
<dbReference type="GO" id="GO:0070072">
    <property type="term" value="P:vacuolar proton-transporting V-type ATPase complex assembly"/>
    <property type="evidence" value="ECO:0007669"/>
    <property type="project" value="InterPro"/>
</dbReference>
<dbReference type="AlphaFoldDB" id="A0A8D2KWA8"/>
<dbReference type="Proteomes" id="UP000694545">
    <property type="component" value="Unplaced"/>
</dbReference>
<dbReference type="InterPro" id="IPR040357">
    <property type="entry name" value="Vma22/CCDC115"/>
</dbReference>
<evidence type="ECO:0000256" key="1">
    <source>
        <dbReference type="ARBA" id="ARBA00093634"/>
    </source>
</evidence>
<dbReference type="GO" id="GO:0051082">
    <property type="term" value="F:unfolded protein binding"/>
    <property type="evidence" value="ECO:0007669"/>
    <property type="project" value="TreeGrafter"/>
</dbReference>
<reference evidence="3" key="2">
    <citation type="submission" date="2025-09" db="UniProtKB">
        <authorList>
            <consortium name="Ensembl"/>
        </authorList>
    </citation>
    <scope>IDENTIFICATION</scope>
</reference>
<evidence type="ECO:0000313" key="3">
    <source>
        <dbReference type="Ensembl" id="ENSVKKP00000012899.1"/>
    </source>
</evidence>
<protein>
    <recommendedName>
        <fullName evidence="1">Vacuolar ATPase assembly protein VMA22</fullName>
    </recommendedName>
</protein>
<dbReference type="PANTHER" id="PTHR31996:SF2">
    <property type="entry name" value="COILED-COIL DOMAIN-CONTAINING PROTEIN 115"/>
    <property type="match status" value="1"/>
</dbReference>
<feature type="region of interest" description="Disordered" evidence="2">
    <location>
        <begin position="73"/>
        <end position="132"/>
    </location>
</feature>
<evidence type="ECO:0000313" key="4">
    <source>
        <dbReference type="Proteomes" id="UP000694545"/>
    </source>
</evidence>
<proteinExistence type="predicted"/>
<organism evidence="3 4">
    <name type="scientific">Varanus komodoensis</name>
    <name type="common">Komodo dragon</name>
    <dbReference type="NCBI Taxonomy" id="61221"/>
    <lineage>
        <taxon>Eukaryota</taxon>
        <taxon>Metazoa</taxon>
        <taxon>Chordata</taxon>
        <taxon>Craniata</taxon>
        <taxon>Vertebrata</taxon>
        <taxon>Euteleostomi</taxon>
        <taxon>Lepidosauria</taxon>
        <taxon>Squamata</taxon>
        <taxon>Bifurcata</taxon>
        <taxon>Unidentata</taxon>
        <taxon>Episquamata</taxon>
        <taxon>Toxicofera</taxon>
        <taxon>Anguimorpha</taxon>
        <taxon>Paleoanguimorpha</taxon>
        <taxon>Varanoidea</taxon>
        <taxon>Varanidae</taxon>
        <taxon>Varanus</taxon>
    </lineage>
</organism>